<dbReference type="GO" id="GO:0016627">
    <property type="term" value="F:oxidoreductase activity, acting on the CH-CH group of donors"/>
    <property type="evidence" value="ECO:0007669"/>
    <property type="project" value="InterPro"/>
</dbReference>
<feature type="transmembrane region" description="Helical" evidence="6">
    <location>
        <begin position="13"/>
        <end position="36"/>
    </location>
</feature>
<dbReference type="InterPro" id="IPR039357">
    <property type="entry name" value="SRD5A/TECR"/>
</dbReference>
<dbReference type="EMBL" id="JABBWE010000026">
    <property type="protein sequence ID" value="KAG1794391.1"/>
    <property type="molecule type" value="Genomic_DNA"/>
</dbReference>
<comment type="caution">
    <text evidence="8">The sequence shown here is derived from an EMBL/GenBank/DDBJ whole genome shotgun (WGS) entry which is preliminary data.</text>
</comment>
<evidence type="ECO:0000256" key="3">
    <source>
        <dbReference type="ARBA" id="ARBA00022692"/>
    </source>
</evidence>
<comment type="similarity">
    <text evidence="2">Belongs to the steroid 5-alpha reductase family.</text>
</comment>
<evidence type="ECO:0000256" key="5">
    <source>
        <dbReference type="ARBA" id="ARBA00023136"/>
    </source>
</evidence>
<dbReference type="GO" id="GO:0016020">
    <property type="term" value="C:membrane"/>
    <property type="evidence" value="ECO:0007669"/>
    <property type="project" value="UniProtKB-SubCell"/>
</dbReference>
<evidence type="ECO:0000259" key="7">
    <source>
        <dbReference type="Pfam" id="PF02544"/>
    </source>
</evidence>
<keyword evidence="9" id="KW-1185">Reference proteome</keyword>
<dbReference type="AlphaFoldDB" id="A0A9P7AQK8"/>
<name>A0A9P7AQK8_9AGAM</name>
<evidence type="ECO:0000256" key="2">
    <source>
        <dbReference type="ARBA" id="ARBA00007742"/>
    </source>
</evidence>
<dbReference type="OrthoDB" id="5788137at2759"/>
<reference evidence="8" key="1">
    <citation type="journal article" date="2020" name="New Phytol.">
        <title>Comparative genomics reveals dynamic genome evolution in host specialist ectomycorrhizal fungi.</title>
        <authorList>
            <person name="Lofgren L.A."/>
            <person name="Nguyen N.H."/>
            <person name="Vilgalys R."/>
            <person name="Ruytinx J."/>
            <person name="Liao H.L."/>
            <person name="Branco S."/>
            <person name="Kuo A."/>
            <person name="LaButti K."/>
            <person name="Lipzen A."/>
            <person name="Andreopoulos W."/>
            <person name="Pangilinan J."/>
            <person name="Riley R."/>
            <person name="Hundley H."/>
            <person name="Na H."/>
            <person name="Barry K."/>
            <person name="Grigoriev I.V."/>
            <person name="Stajich J.E."/>
            <person name="Kennedy P.G."/>
        </authorList>
    </citation>
    <scope>NUCLEOTIDE SEQUENCE</scope>
    <source>
        <strain evidence="8">S12</strain>
    </source>
</reference>
<feature type="domain" description="3-oxo-5-alpha-steroid 4-dehydrogenase C-terminal" evidence="7">
    <location>
        <begin position="112"/>
        <end position="285"/>
    </location>
</feature>
<dbReference type="Gene3D" id="1.20.120.1630">
    <property type="match status" value="1"/>
</dbReference>
<dbReference type="RefSeq" id="XP_041160558.1">
    <property type="nucleotide sequence ID" value="XM_041309129.1"/>
</dbReference>
<feature type="transmembrane region" description="Helical" evidence="6">
    <location>
        <begin position="115"/>
        <end position="135"/>
    </location>
</feature>
<comment type="subcellular location">
    <subcellularLocation>
        <location evidence="1">Membrane</location>
        <topology evidence="1">Multi-pass membrane protein</topology>
    </subcellularLocation>
</comment>
<dbReference type="PANTHER" id="PTHR10556:SF43">
    <property type="entry name" value="STEROID 5-ALPHA-REDUCTASE DET2"/>
    <property type="match status" value="1"/>
</dbReference>
<evidence type="ECO:0000313" key="9">
    <source>
        <dbReference type="Proteomes" id="UP000719766"/>
    </source>
</evidence>
<evidence type="ECO:0000256" key="4">
    <source>
        <dbReference type="ARBA" id="ARBA00022989"/>
    </source>
</evidence>
<sequence>MQSEFLYDTARKWFFLIPPIFGPLQFFIDAPFGRFAPSNDSIFVLDGIKSWIIMELFSPISFITVLYRGPWAASLSAMSTPQVILTSLFIIHYLNRAIISPLRTPSRSKSHIAMPLFAIIFNIVNGALMGTYLASPTASAFLAGAFSRPSFWAGTILWAFGFMGNILHDEVLLNIRRKSKAKGKRNENKLGKEHYAIPHGYLYRYISYPNYFCEWLEWSGYALAAAPLPTFISLTETMRTVQPPWLFFWAEVWFMISRAYRGHQWYHKNFPEYPKERKAVVPFIF</sequence>
<organism evidence="8 9">
    <name type="scientific">Suillus plorans</name>
    <dbReference type="NCBI Taxonomy" id="116603"/>
    <lineage>
        <taxon>Eukaryota</taxon>
        <taxon>Fungi</taxon>
        <taxon>Dikarya</taxon>
        <taxon>Basidiomycota</taxon>
        <taxon>Agaricomycotina</taxon>
        <taxon>Agaricomycetes</taxon>
        <taxon>Agaricomycetidae</taxon>
        <taxon>Boletales</taxon>
        <taxon>Suillineae</taxon>
        <taxon>Suillaceae</taxon>
        <taxon>Suillus</taxon>
    </lineage>
</organism>
<evidence type="ECO:0000256" key="6">
    <source>
        <dbReference type="SAM" id="Phobius"/>
    </source>
</evidence>
<dbReference type="PROSITE" id="PS50244">
    <property type="entry name" value="S5A_REDUCTASE"/>
    <property type="match status" value="1"/>
</dbReference>
<keyword evidence="5 6" id="KW-0472">Membrane</keyword>
<proteinExistence type="inferred from homology"/>
<dbReference type="Pfam" id="PF02544">
    <property type="entry name" value="Steroid_dh"/>
    <property type="match status" value="1"/>
</dbReference>
<evidence type="ECO:0000256" key="1">
    <source>
        <dbReference type="ARBA" id="ARBA00004141"/>
    </source>
</evidence>
<dbReference type="GO" id="GO:0006629">
    <property type="term" value="P:lipid metabolic process"/>
    <property type="evidence" value="ECO:0007669"/>
    <property type="project" value="InterPro"/>
</dbReference>
<dbReference type="InterPro" id="IPR001104">
    <property type="entry name" value="3-oxo-5_a-steroid_4-DH_C"/>
</dbReference>
<feature type="transmembrane region" description="Helical" evidence="6">
    <location>
        <begin position="73"/>
        <end position="94"/>
    </location>
</feature>
<gene>
    <name evidence="8" type="ORF">HD556DRAFT_1519392</name>
</gene>
<accession>A0A9P7AQK8</accession>
<dbReference type="GeneID" id="64602893"/>
<keyword evidence="3 6" id="KW-0812">Transmembrane</keyword>
<protein>
    <submittedName>
        <fullName evidence="8">3-oxo-5-alpha-steroid 4-dehydrogenase-domain-containing protein</fullName>
    </submittedName>
</protein>
<keyword evidence="4 6" id="KW-1133">Transmembrane helix</keyword>
<dbReference type="Proteomes" id="UP000719766">
    <property type="component" value="Unassembled WGS sequence"/>
</dbReference>
<feature type="transmembrane region" description="Helical" evidence="6">
    <location>
        <begin position="155"/>
        <end position="175"/>
    </location>
</feature>
<evidence type="ECO:0000313" key="8">
    <source>
        <dbReference type="EMBL" id="KAG1794391.1"/>
    </source>
</evidence>
<dbReference type="PANTHER" id="PTHR10556">
    <property type="entry name" value="3-OXO-5-ALPHA-STEROID 4-DEHYDROGENASE"/>
    <property type="match status" value="1"/>
</dbReference>